<dbReference type="STRING" id="93625.A0A409XM95"/>
<keyword evidence="4" id="KW-1185">Reference proteome</keyword>
<evidence type="ECO:0000313" key="4">
    <source>
        <dbReference type="Proteomes" id="UP000283269"/>
    </source>
</evidence>
<organism evidence="3 4">
    <name type="scientific">Psilocybe cyanescens</name>
    <dbReference type="NCBI Taxonomy" id="93625"/>
    <lineage>
        <taxon>Eukaryota</taxon>
        <taxon>Fungi</taxon>
        <taxon>Dikarya</taxon>
        <taxon>Basidiomycota</taxon>
        <taxon>Agaricomycotina</taxon>
        <taxon>Agaricomycetes</taxon>
        <taxon>Agaricomycetidae</taxon>
        <taxon>Agaricales</taxon>
        <taxon>Agaricineae</taxon>
        <taxon>Strophariaceae</taxon>
        <taxon>Psilocybe</taxon>
    </lineage>
</organism>
<dbReference type="EMBL" id="NHYD01001238">
    <property type="protein sequence ID" value="PPQ91830.1"/>
    <property type="molecule type" value="Genomic_DNA"/>
</dbReference>
<feature type="region of interest" description="Disordered" evidence="1">
    <location>
        <begin position="36"/>
        <end position="73"/>
    </location>
</feature>
<gene>
    <name evidence="3" type="ORF">CVT25_000277</name>
</gene>
<keyword evidence="2" id="KW-0472">Membrane</keyword>
<feature type="transmembrane region" description="Helical" evidence="2">
    <location>
        <begin position="136"/>
        <end position="156"/>
    </location>
</feature>
<proteinExistence type="predicted"/>
<protein>
    <submittedName>
        <fullName evidence="3">Uncharacterized protein</fullName>
    </submittedName>
</protein>
<dbReference type="Proteomes" id="UP000283269">
    <property type="component" value="Unassembled WGS sequence"/>
</dbReference>
<reference evidence="3 4" key="1">
    <citation type="journal article" date="2018" name="Evol. Lett.">
        <title>Horizontal gene cluster transfer increased hallucinogenic mushroom diversity.</title>
        <authorList>
            <person name="Reynolds H.T."/>
            <person name="Vijayakumar V."/>
            <person name="Gluck-Thaler E."/>
            <person name="Korotkin H.B."/>
            <person name="Matheny P.B."/>
            <person name="Slot J.C."/>
        </authorList>
    </citation>
    <scope>NUCLEOTIDE SEQUENCE [LARGE SCALE GENOMIC DNA]</scope>
    <source>
        <strain evidence="3 4">2631</strain>
    </source>
</reference>
<feature type="compositionally biased region" description="Low complexity" evidence="1">
    <location>
        <begin position="37"/>
        <end position="53"/>
    </location>
</feature>
<dbReference type="OrthoDB" id="3257429at2759"/>
<keyword evidence="2" id="KW-0812">Transmembrane</keyword>
<sequence>MPRRLLRPRMAISSGATIVQVIATNAAGAPSTTVIQTLTSSSPSPSPVSSTSSDLVGALGPKNGQPVSQTGTPGAPTPYLYTTVIDGSTQVFAGTFTPTSPQTVNVSLTQQGTILAFSSWLAVYGPPTGAPQNSGIAMHPASALVLLTIVVIPYWIGIL</sequence>
<evidence type="ECO:0000313" key="3">
    <source>
        <dbReference type="EMBL" id="PPQ91830.1"/>
    </source>
</evidence>
<comment type="caution">
    <text evidence="3">The sequence shown here is derived from an EMBL/GenBank/DDBJ whole genome shotgun (WGS) entry which is preliminary data.</text>
</comment>
<dbReference type="AlphaFoldDB" id="A0A409XM95"/>
<accession>A0A409XM95</accession>
<evidence type="ECO:0000256" key="2">
    <source>
        <dbReference type="SAM" id="Phobius"/>
    </source>
</evidence>
<dbReference type="InParanoid" id="A0A409XM95"/>
<keyword evidence="2" id="KW-1133">Transmembrane helix</keyword>
<evidence type="ECO:0000256" key="1">
    <source>
        <dbReference type="SAM" id="MobiDB-lite"/>
    </source>
</evidence>
<name>A0A409XM95_PSICY</name>